<evidence type="ECO:0000256" key="7">
    <source>
        <dbReference type="SAM" id="Phobius"/>
    </source>
</evidence>
<keyword evidence="6" id="KW-0503">Monooxygenase</keyword>
<feature type="transmembrane region" description="Helical" evidence="7">
    <location>
        <begin position="239"/>
        <end position="261"/>
    </location>
</feature>
<dbReference type="InterPro" id="IPR036396">
    <property type="entry name" value="Cyt_P450_sf"/>
</dbReference>
<sequence>MAFLRDPESNPMVQAILSRLQHVNAKAVAVGLPLAFFGLAISYYFVALLYSLLFSPLRNIPGPFLARVTRWWEYRVVKQGNSNLEFIRLHKKYGPVVRVGPNRYSVSRPKDVKKIYELGGKYVKTTYYSPLLSPVVDEQNIFAIQNNGLHKERRRKISPMYTMSSMVSYEPAVDEMTHVCIRKLHEFAKEGCLVDIPHWMQYYAFDVIGAITFNKSFNMMENEGDTTGMIKGIREANDFLAFWGIVPNLVPWLIGIATALGTKSNTSTLVSYALKQIDDTRKANAKSTVKGNTKYDTFLKKLLEGEAEGRLKTPNLLDACGSNIGAGSDTTAVTLSSALYYLFQNPDKLKKLRQEIDQKVAEGSLSDPITFQEAQDMTYLQAVIKETLRVHPAVGTILPRIVPRGGMELSGIYFPEGTEVGVNAWVLHYDKEIYGPDPEVFRPERWLGDEKTSIMDSMMFAFGGGARTCIGRNISLLELTKMVPQIVRKFDLVIEDADKPLDTYCAWFVYPHYNGRFKLRDQEAVA</sequence>
<evidence type="ECO:0000256" key="4">
    <source>
        <dbReference type="ARBA" id="ARBA00023004"/>
    </source>
</evidence>
<dbReference type="PROSITE" id="PS00086">
    <property type="entry name" value="CYTOCHROME_P450"/>
    <property type="match status" value="1"/>
</dbReference>
<dbReference type="Gene3D" id="1.10.630.10">
    <property type="entry name" value="Cytochrome P450"/>
    <property type="match status" value="1"/>
</dbReference>
<comment type="similarity">
    <text evidence="6">Belongs to the cytochrome P450 family.</text>
</comment>
<comment type="cofactor">
    <cofactor evidence="1 5">
        <name>heme</name>
        <dbReference type="ChEBI" id="CHEBI:30413"/>
    </cofactor>
</comment>
<proteinExistence type="inferred from homology"/>
<dbReference type="PRINTS" id="PR00463">
    <property type="entry name" value="EP450I"/>
</dbReference>
<keyword evidence="7" id="KW-0472">Membrane</keyword>
<organism evidence="8 9">
    <name type="scientific">Fusarium redolens</name>
    <dbReference type="NCBI Taxonomy" id="48865"/>
    <lineage>
        <taxon>Eukaryota</taxon>
        <taxon>Fungi</taxon>
        <taxon>Dikarya</taxon>
        <taxon>Ascomycota</taxon>
        <taxon>Pezizomycotina</taxon>
        <taxon>Sordariomycetes</taxon>
        <taxon>Hypocreomycetidae</taxon>
        <taxon>Hypocreales</taxon>
        <taxon>Nectriaceae</taxon>
        <taxon>Fusarium</taxon>
        <taxon>Fusarium redolens species complex</taxon>
    </lineage>
</organism>
<dbReference type="Pfam" id="PF00067">
    <property type="entry name" value="p450"/>
    <property type="match status" value="1"/>
</dbReference>
<dbReference type="InterPro" id="IPR050121">
    <property type="entry name" value="Cytochrome_P450_monoxygenase"/>
</dbReference>
<name>A0A9P9R8D1_FUSRE</name>
<dbReference type="InterPro" id="IPR017972">
    <property type="entry name" value="Cyt_P450_CS"/>
</dbReference>
<keyword evidence="6" id="KW-0560">Oxidoreductase</keyword>
<feature type="transmembrane region" description="Helical" evidence="7">
    <location>
        <begin position="27"/>
        <end position="50"/>
    </location>
</feature>
<dbReference type="GO" id="GO:0005506">
    <property type="term" value="F:iron ion binding"/>
    <property type="evidence" value="ECO:0007669"/>
    <property type="project" value="InterPro"/>
</dbReference>
<dbReference type="GO" id="GO:0020037">
    <property type="term" value="F:heme binding"/>
    <property type="evidence" value="ECO:0007669"/>
    <property type="project" value="InterPro"/>
</dbReference>
<dbReference type="AlphaFoldDB" id="A0A9P9R8D1"/>
<evidence type="ECO:0000256" key="1">
    <source>
        <dbReference type="ARBA" id="ARBA00001971"/>
    </source>
</evidence>
<dbReference type="SUPFAM" id="SSF48264">
    <property type="entry name" value="Cytochrome P450"/>
    <property type="match status" value="1"/>
</dbReference>
<feature type="binding site" description="axial binding residue" evidence="5">
    <location>
        <position position="469"/>
    </location>
    <ligand>
        <name>heme</name>
        <dbReference type="ChEBI" id="CHEBI:30413"/>
    </ligand>
    <ligandPart>
        <name>Fe</name>
        <dbReference type="ChEBI" id="CHEBI:18248"/>
    </ligandPart>
</feature>
<dbReference type="PRINTS" id="PR00385">
    <property type="entry name" value="P450"/>
</dbReference>
<dbReference type="GeneID" id="70227469"/>
<dbReference type="FunFam" id="1.10.630.10:FF:000050">
    <property type="entry name" value="Cytochrome P450 monooxygenase"/>
    <property type="match status" value="1"/>
</dbReference>
<comment type="caution">
    <text evidence="8">The sequence shown here is derived from an EMBL/GenBank/DDBJ whole genome shotgun (WGS) entry which is preliminary data.</text>
</comment>
<dbReference type="PANTHER" id="PTHR24305">
    <property type="entry name" value="CYTOCHROME P450"/>
    <property type="match status" value="1"/>
</dbReference>
<keyword evidence="7" id="KW-1133">Transmembrane helix</keyword>
<gene>
    <name evidence="8" type="ORF">BKA55DRAFT_658325</name>
</gene>
<dbReference type="GO" id="GO:0016705">
    <property type="term" value="F:oxidoreductase activity, acting on paired donors, with incorporation or reduction of molecular oxygen"/>
    <property type="evidence" value="ECO:0007669"/>
    <property type="project" value="InterPro"/>
</dbReference>
<dbReference type="CDD" id="cd11060">
    <property type="entry name" value="CYP57A1-like"/>
    <property type="match status" value="1"/>
</dbReference>
<reference evidence="8" key="1">
    <citation type="journal article" date="2021" name="Nat. Commun.">
        <title>Genetic determinants of endophytism in the Arabidopsis root mycobiome.</title>
        <authorList>
            <person name="Mesny F."/>
            <person name="Miyauchi S."/>
            <person name="Thiergart T."/>
            <person name="Pickel B."/>
            <person name="Atanasova L."/>
            <person name="Karlsson M."/>
            <person name="Huettel B."/>
            <person name="Barry K.W."/>
            <person name="Haridas S."/>
            <person name="Chen C."/>
            <person name="Bauer D."/>
            <person name="Andreopoulos W."/>
            <person name="Pangilinan J."/>
            <person name="LaButti K."/>
            <person name="Riley R."/>
            <person name="Lipzen A."/>
            <person name="Clum A."/>
            <person name="Drula E."/>
            <person name="Henrissat B."/>
            <person name="Kohler A."/>
            <person name="Grigoriev I.V."/>
            <person name="Martin F.M."/>
            <person name="Hacquard S."/>
        </authorList>
    </citation>
    <scope>NUCLEOTIDE SEQUENCE</scope>
    <source>
        <strain evidence="8">MPI-CAGE-AT-0023</strain>
    </source>
</reference>
<evidence type="ECO:0000313" key="8">
    <source>
        <dbReference type="EMBL" id="KAH7269093.1"/>
    </source>
</evidence>
<keyword evidence="7" id="KW-0812">Transmembrane</keyword>
<evidence type="ECO:0000256" key="2">
    <source>
        <dbReference type="ARBA" id="ARBA00022617"/>
    </source>
</evidence>
<keyword evidence="3 5" id="KW-0479">Metal-binding</keyword>
<dbReference type="EMBL" id="JAGMUX010000001">
    <property type="protein sequence ID" value="KAH7269093.1"/>
    <property type="molecule type" value="Genomic_DNA"/>
</dbReference>
<dbReference type="InterPro" id="IPR001128">
    <property type="entry name" value="Cyt_P450"/>
</dbReference>
<protein>
    <submittedName>
        <fullName evidence="8">Cytochrome P450</fullName>
    </submittedName>
</protein>
<dbReference type="OrthoDB" id="3934656at2759"/>
<dbReference type="PANTHER" id="PTHR24305:SF190">
    <property type="entry name" value="P450, PUTATIVE (EUROFUNG)-RELATED"/>
    <property type="match status" value="1"/>
</dbReference>
<evidence type="ECO:0000256" key="5">
    <source>
        <dbReference type="PIRSR" id="PIRSR602401-1"/>
    </source>
</evidence>
<evidence type="ECO:0000313" key="9">
    <source>
        <dbReference type="Proteomes" id="UP000720189"/>
    </source>
</evidence>
<dbReference type="RefSeq" id="XP_046055861.1">
    <property type="nucleotide sequence ID" value="XM_046197515.1"/>
</dbReference>
<keyword evidence="9" id="KW-1185">Reference proteome</keyword>
<dbReference type="GO" id="GO:0004497">
    <property type="term" value="F:monooxygenase activity"/>
    <property type="evidence" value="ECO:0007669"/>
    <property type="project" value="UniProtKB-KW"/>
</dbReference>
<dbReference type="Proteomes" id="UP000720189">
    <property type="component" value="Unassembled WGS sequence"/>
</dbReference>
<evidence type="ECO:0000256" key="6">
    <source>
        <dbReference type="RuleBase" id="RU000461"/>
    </source>
</evidence>
<keyword evidence="2 5" id="KW-0349">Heme</keyword>
<keyword evidence="4 5" id="KW-0408">Iron</keyword>
<accession>A0A9P9R8D1</accession>
<evidence type="ECO:0000256" key="3">
    <source>
        <dbReference type="ARBA" id="ARBA00022723"/>
    </source>
</evidence>
<dbReference type="InterPro" id="IPR002401">
    <property type="entry name" value="Cyt_P450_E_grp-I"/>
</dbReference>